<feature type="coiled-coil region" evidence="1">
    <location>
        <begin position="150"/>
        <end position="177"/>
    </location>
</feature>
<sequence length="196" mass="21457">MGEASPNDVYRESKTVADMLKLVKDIPMYPSSPYLVSTDADIAALPPFTEALARSLIFLKHGGILNSDAWNQRYSALAPLLADVARSILDDIALVGLAGNVMRMTQRREEMARIFATRLVSWHEVVQMLADTIAGCPSISNQQLLLARRRAANDSRIAALEADLEDLEDEAEALEYFRGEKSAAASSSDQLSADED</sequence>
<comment type="caution">
    <text evidence="2">The sequence shown here is derived from an EMBL/GenBank/DDBJ whole genome shotgun (WGS) entry which is preliminary data.</text>
</comment>
<dbReference type="EMBL" id="LGRX02006497">
    <property type="protein sequence ID" value="KAK3276548.1"/>
    <property type="molecule type" value="Genomic_DNA"/>
</dbReference>
<evidence type="ECO:0000256" key="1">
    <source>
        <dbReference type="SAM" id="Coils"/>
    </source>
</evidence>
<protein>
    <submittedName>
        <fullName evidence="2">Uncharacterized protein</fullName>
    </submittedName>
</protein>
<accession>A0AAE0GEP3</accession>
<dbReference type="Proteomes" id="UP001190700">
    <property type="component" value="Unassembled WGS sequence"/>
</dbReference>
<proteinExistence type="predicted"/>
<dbReference type="AlphaFoldDB" id="A0AAE0GEP3"/>
<keyword evidence="1" id="KW-0175">Coiled coil</keyword>
<evidence type="ECO:0000313" key="2">
    <source>
        <dbReference type="EMBL" id="KAK3276548.1"/>
    </source>
</evidence>
<keyword evidence="3" id="KW-1185">Reference proteome</keyword>
<reference evidence="2 3" key="1">
    <citation type="journal article" date="2015" name="Genome Biol. Evol.">
        <title>Comparative Genomics of a Bacterivorous Green Alga Reveals Evolutionary Causalities and Consequences of Phago-Mixotrophic Mode of Nutrition.</title>
        <authorList>
            <person name="Burns J.A."/>
            <person name="Paasch A."/>
            <person name="Narechania A."/>
            <person name="Kim E."/>
        </authorList>
    </citation>
    <scope>NUCLEOTIDE SEQUENCE [LARGE SCALE GENOMIC DNA]</scope>
    <source>
        <strain evidence="2 3">PLY_AMNH</strain>
    </source>
</reference>
<evidence type="ECO:0000313" key="3">
    <source>
        <dbReference type="Proteomes" id="UP001190700"/>
    </source>
</evidence>
<organism evidence="2 3">
    <name type="scientific">Cymbomonas tetramitiformis</name>
    <dbReference type="NCBI Taxonomy" id="36881"/>
    <lineage>
        <taxon>Eukaryota</taxon>
        <taxon>Viridiplantae</taxon>
        <taxon>Chlorophyta</taxon>
        <taxon>Pyramimonadophyceae</taxon>
        <taxon>Pyramimonadales</taxon>
        <taxon>Pyramimonadaceae</taxon>
        <taxon>Cymbomonas</taxon>
    </lineage>
</organism>
<gene>
    <name evidence="2" type="ORF">CYMTET_15387</name>
</gene>
<name>A0AAE0GEP3_9CHLO</name>